<keyword evidence="10" id="KW-1185">Reference proteome</keyword>
<evidence type="ECO:0000256" key="4">
    <source>
        <dbReference type="ARBA" id="ARBA00022475"/>
    </source>
</evidence>
<dbReference type="RefSeq" id="WP_114899982.1">
    <property type="nucleotide sequence ID" value="NZ_CP031222.1"/>
</dbReference>
<dbReference type="KEGG" id="mbah:HYN46_14125"/>
<dbReference type="Proteomes" id="UP000253940">
    <property type="component" value="Chromosome"/>
</dbReference>
<comment type="subcellular location">
    <subcellularLocation>
        <location evidence="1">Cell membrane</location>
        <topology evidence="1">Multi-pass membrane protein</topology>
    </subcellularLocation>
</comment>
<organism evidence="9 10">
    <name type="scientific">Aquirhabdus parva</name>
    <dbReference type="NCBI Taxonomy" id="2283318"/>
    <lineage>
        <taxon>Bacteria</taxon>
        <taxon>Pseudomonadati</taxon>
        <taxon>Pseudomonadota</taxon>
        <taxon>Gammaproteobacteria</taxon>
        <taxon>Moraxellales</taxon>
        <taxon>Moraxellaceae</taxon>
        <taxon>Aquirhabdus</taxon>
    </lineage>
</organism>
<evidence type="ECO:0000256" key="1">
    <source>
        <dbReference type="ARBA" id="ARBA00004651"/>
    </source>
</evidence>
<dbReference type="AlphaFoldDB" id="A0A345P9B5"/>
<protein>
    <submittedName>
        <fullName evidence="9">AEC family transporter</fullName>
    </submittedName>
</protein>
<sequence>MYADFSTIILPIFVCSGLGLLWVKLKLPMHTATLSSLVSNLGIPCLLLSSLNRPGLTLAVLGHTFLAGALALFGFALVGMLALRLMQLPIRKYLPSLMLPNTANLGIPIALFALGQEGLLYAVAFSALVQIGHYTLGVWLLSGHGSLRNILTSPTIWAILVALGMLATHTALPDSLQTVTHQLGAMAPPLMLLMLGASLAEIRLEGLGRVLILSLVRVGGGLGIGLLVAHGLGLPPLAASALIIQSAMPVAVLSHLIAQHYQGPSRDIAGMILVSTLLVFIGLPLLLSLI</sequence>
<feature type="transmembrane region" description="Helical" evidence="8">
    <location>
        <begin position="154"/>
        <end position="172"/>
    </location>
</feature>
<feature type="transmembrane region" description="Helical" evidence="8">
    <location>
        <begin position="6"/>
        <end position="25"/>
    </location>
</feature>
<keyword evidence="3" id="KW-0813">Transport</keyword>
<evidence type="ECO:0000256" key="2">
    <source>
        <dbReference type="ARBA" id="ARBA00010145"/>
    </source>
</evidence>
<evidence type="ECO:0000256" key="6">
    <source>
        <dbReference type="ARBA" id="ARBA00022989"/>
    </source>
</evidence>
<reference evidence="9 10" key="1">
    <citation type="submission" date="2018-07" db="EMBL/GenBank/DDBJ databases">
        <title>Genome sequencing of Moraxellaceae gen. HYN0046.</title>
        <authorList>
            <person name="Kim M."/>
            <person name="Yi H."/>
        </authorList>
    </citation>
    <scope>NUCLEOTIDE SEQUENCE [LARGE SCALE GENOMIC DNA]</scope>
    <source>
        <strain evidence="9 10">HYN0046</strain>
    </source>
</reference>
<dbReference type="Pfam" id="PF03547">
    <property type="entry name" value="Mem_trans"/>
    <property type="match status" value="2"/>
</dbReference>
<dbReference type="PANTHER" id="PTHR36838:SF1">
    <property type="entry name" value="SLR1864 PROTEIN"/>
    <property type="match status" value="1"/>
</dbReference>
<evidence type="ECO:0000256" key="7">
    <source>
        <dbReference type="ARBA" id="ARBA00023136"/>
    </source>
</evidence>
<dbReference type="PANTHER" id="PTHR36838">
    <property type="entry name" value="AUXIN EFFLUX CARRIER FAMILY PROTEIN"/>
    <property type="match status" value="1"/>
</dbReference>
<keyword evidence="5 8" id="KW-0812">Transmembrane</keyword>
<feature type="transmembrane region" description="Helical" evidence="8">
    <location>
        <begin position="178"/>
        <end position="198"/>
    </location>
</feature>
<dbReference type="InterPro" id="IPR038770">
    <property type="entry name" value="Na+/solute_symporter_sf"/>
</dbReference>
<feature type="transmembrane region" description="Helical" evidence="8">
    <location>
        <begin position="119"/>
        <end position="142"/>
    </location>
</feature>
<proteinExistence type="inferred from homology"/>
<evidence type="ECO:0000256" key="3">
    <source>
        <dbReference type="ARBA" id="ARBA00022448"/>
    </source>
</evidence>
<keyword evidence="4" id="KW-1003">Cell membrane</keyword>
<dbReference type="InterPro" id="IPR004776">
    <property type="entry name" value="Mem_transp_PIN-like"/>
</dbReference>
<feature type="transmembrane region" description="Helical" evidence="8">
    <location>
        <begin position="268"/>
        <end position="287"/>
    </location>
</feature>
<dbReference type="GO" id="GO:0055085">
    <property type="term" value="P:transmembrane transport"/>
    <property type="evidence" value="ECO:0007669"/>
    <property type="project" value="InterPro"/>
</dbReference>
<dbReference type="Gene3D" id="1.20.1530.20">
    <property type="match status" value="1"/>
</dbReference>
<evidence type="ECO:0000256" key="8">
    <source>
        <dbReference type="SAM" id="Phobius"/>
    </source>
</evidence>
<evidence type="ECO:0000313" key="10">
    <source>
        <dbReference type="Proteomes" id="UP000253940"/>
    </source>
</evidence>
<feature type="transmembrane region" description="Helical" evidence="8">
    <location>
        <begin position="93"/>
        <end position="113"/>
    </location>
</feature>
<name>A0A345P9B5_9GAMM</name>
<evidence type="ECO:0000256" key="5">
    <source>
        <dbReference type="ARBA" id="ARBA00022692"/>
    </source>
</evidence>
<evidence type="ECO:0000313" key="9">
    <source>
        <dbReference type="EMBL" id="AXI03874.1"/>
    </source>
</evidence>
<dbReference type="OrthoDB" id="3238001at2"/>
<feature type="transmembrane region" description="Helical" evidence="8">
    <location>
        <begin position="57"/>
        <end position="81"/>
    </location>
</feature>
<accession>A0A345P9B5</accession>
<dbReference type="EMBL" id="CP031222">
    <property type="protein sequence ID" value="AXI03874.1"/>
    <property type="molecule type" value="Genomic_DNA"/>
</dbReference>
<dbReference type="GO" id="GO:0005886">
    <property type="term" value="C:plasma membrane"/>
    <property type="evidence" value="ECO:0007669"/>
    <property type="project" value="UniProtKB-SubCell"/>
</dbReference>
<keyword evidence="7 8" id="KW-0472">Membrane</keyword>
<feature type="transmembrane region" description="Helical" evidence="8">
    <location>
        <begin position="237"/>
        <end position="256"/>
    </location>
</feature>
<gene>
    <name evidence="9" type="ORF">HYN46_14125</name>
</gene>
<comment type="similarity">
    <text evidence="2">Belongs to the auxin efflux carrier (TC 2.A.69) family.</text>
</comment>
<feature type="transmembrane region" description="Helical" evidence="8">
    <location>
        <begin position="210"/>
        <end position="231"/>
    </location>
</feature>
<keyword evidence="6 8" id="KW-1133">Transmembrane helix</keyword>